<organism evidence="2 3">
    <name type="scientific">Levilactobacillus hammesii DSM 16381</name>
    <dbReference type="NCBI Taxonomy" id="1423753"/>
    <lineage>
        <taxon>Bacteria</taxon>
        <taxon>Bacillati</taxon>
        <taxon>Bacillota</taxon>
        <taxon>Bacilli</taxon>
        <taxon>Lactobacillales</taxon>
        <taxon>Lactobacillaceae</taxon>
        <taxon>Levilactobacillus</taxon>
    </lineage>
</organism>
<dbReference type="Proteomes" id="UP000051580">
    <property type="component" value="Unassembled WGS sequence"/>
</dbReference>
<comment type="caution">
    <text evidence="2">The sequence shown here is derived from an EMBL/GenBank/DDBJ whole genome shotgun (WGS) entry which is preliminary data.</text>
</comment>
<protein>
    <submittedName>
        <fullName evidence="2">Uncharacterized protein</fullName>
    </submittedName>
</protein>
<evidence type="ECO:0000313" key="2">
    <source>
        <dbReference type="EMBL" id="KRL94124.1"/>
    </source>
</evidence>
<proteinExistence type="predicted"/>
<dbReference type="PATRIC" id="fig|1423753.3.peg.704"/>
<dbReference type="STRING" id="1423753.FD28_GL000673"/>
<reference evidence="2 3" key="1">
    <citation type="journal article" date="2015" name="Genome Announc.">
        <title>Expanding the biotechnology potential of lactobacilli through comparative genomics of 213 strains and associated genera.</title>
        <authorList>
            <person name="Sun Z."/>
            <person name="Harris H.M."/>
            <person name="McCann A."/>
            <person name="Guo C."/>
            <person name="Argimon S."/>
            <person name="Zhang W."/>
            <person name="Yang X."/>
            <person name="Jeffery I.B."/>
            <person name="Cooney J.C."/>
            <person name="Kagawa T.F."/>
            <person name="Liu W."/>
            <person name="Song Y."/>
            <person name="Salvetti E."/>
            <person name="Wrobel A."/>
            <person name="Rasinkangas P."/>
            <person name="Parkhill J."/>
            <person name="Rea M.C."/>
            <person name="O'Sullivan O."/>
            <person name="Ritari J."/>
            <person name="Douillard F.P."/>
            <person name="Paul Ross R."/>
            <person name="Yang R."/>
            <person name="Briner A.E."/>
            <person name="Felis G.E."/>
            <person name="de Vos W.M."/>
            <person name="Barrangou R."/>
            <person name="Klaenhammer T.R."/>
            <person name="Caufield P.W."/>
            <person name="Cui Y."/>
            <person name="Zhang H."/>
            <person name="O'Toole P.W."/>
        </authorList>
    </citation>
    <scope>NUCLEOTIDE SEQUENCE [LARGE SCALE GENOMIC DNA]</scope>
    <source>
        <strain evidence="2 3">DSM 16381</strain>
    </source>
</reference>
<sequence>MMMSHNTLTGALILLTGIALLVFIIFKLFPRTNQKADQDTKALLLIFTLLGVGLLGMGSWVCFI</sequence>
<evidence type="ECO:0000313" key="3">
    <source>
        <dbReference type="Proteomes" id="UP000051580"/>
    </source>
</evidence>
<feature type="transmembrane region" description="Helical" evidence="1">
    <location>
        <begin position="42"/>
        <end position="61"/>
    </location>
</feature>
<evidence type="ECO:0000256" key="1">
    <source>
        <dbReference type="SAM" id="Phobius"/>
    </source>
</evidence>
<dbReference type="EMBL" id="AZFS01000060">
    <property type="protein sequence ID" value="KRL94124.1"/>
    <property type="molecule type" value="Genomic_DNA"/>
</dbReference>
<keyword evidence="1" id="KW-0812">Transmembrane</keyword>
<keyword evidence="1" id="KW-0472">Membrane</keyword>
<accession>A0A0R1ULJ8</accession>
<feature type="transmembrane region" description="Helical" evidence="1">
    <location>
        <begin position="12"/>
        <end position="30"/>
    </location>
</feature>
<keyword evidence="1" id="KW-1133">Transmembrane helix</keyword>
<dbReference type="AlphaFoldDB" id="A0A0R1ULJ8"/>
<gene>
    <name evidence="2" type="ORF">FD28_GL000673</name>
</gene>
<dbReference type="RefSeq" id="WP_235806874.1">
    <property type="nucleotide sequence ID" value="NZ_AZFS01000060.1"/>
</dbReference>
<keyword evidence="3" id="KW-1185">Reference proteome</keyword>
<name>A0A0R1ULJ8_9LACO</name>